<organism evidence="2 3">
    <name type="scientific">Qipengyuania pelagi</name>
    <dbReference type="NCBI Taxonomy" id="994320"/>
    <lineage>
        <taxon>Bacteria</taxon>
        <taxon>Pseudomonadati</taxon>
        <taxon>Pseudomonadota</taxon>
        <taxon>Alphaproteobacteria</taxon>
        <taxon>Sphingomonadales</taxon>
        <taxon>Erythrobacteraceae</taxon>
        <taxon>Qipengyuania</taxon>
    </lineage>
</organism>
<sequence length="105" mass="11851">MGGLGGILGGDTYRDDPYRSGSYGYEPYRGPDNYGTNYRNDFERAAFNACGRQASQYGRVAIDRVEQIDQNSVRVIGRTDSRDSRRDEFGCTFRSDGRIVDFRLG</sequence>
<dbReference type="Proteomes" id="UP000430272">
    <property type="component" value="Unassembled WGS sequence"/>
</dbReference>
<evidence type="ECO:0000256" key="1">
    <source>
        <dbReference type="SAM" id="MobiDB-lite"/>
    </source>
</evidence>
<proteinExistence type="predicted"/>
<accession>A0A844Y6E4</accession>
<comment type="caution">
    <text evidence="2">The sequence shown here is derived from an EMBL/GenBank/DDBJ whole genome shotgun (WGS) entry which is preliminary data.</text>
</comment>
<keyword evidence="3" id="KW-1185">Reference proteome</keyword>
<protein>
    <submittedName>
        <fullName evidence="2">Uncharacterized protein</fullName>
    </submittedName>
</protein>
<dbReference type="AlphaFoldDB" id="A0A844Y6E4"/>
<evidence type="ECO:0000313" key="3">
    <source>
        <dbReference type="Proteomes" id="UP000430272"/>
    </source>
</evidence>
<dbReference type="EMBL" id="WTYD01000001">
    <property type="protein sequence ID" value="MXO52873.1"/>
    <property type="molecule type" value="Genomic_DNA"/>
</dbReference>
<gene>
    <name evidence="2" type="ORF">GRI47_02480</name>
</gene>
<reference evidence="2 3" key="1">
    <citation type="submission" date="2019-12" db="EMBL/GenBank/DDBJ databases">
        <title>Genomic-based taxomic classification of the family Erythrobacteraceae.</title>
        <authorList>
            <person name="Xu L."/>
        </authorList>
    </citation>
    <scope>NUCLEOTIDE SEQUENCE [LARGE SCALE GENOMIC DNA]</scope>
    <source>
        <strain evidence="2 3">JCM 17468</strain>
    </source>
</reference>
<name>A0A844Y6E4_9SPHN</name>
<evidence type="ECO:0000313" key="2">
    <source>
        <dbReference type="EMBL" id="MXO52873.1"/>
    </source>
</evidence>
<dbReference type="OrthoDB" id="7409928at2"/>
<feature type="region of interest" description="Disordered" evidence="1">
    <location>
        <begin position="1"/>
        <end position="30"/>
    </location>
</feature>